<reference evidence="5 6" key="1">
    <citation type="submission" date="2019-02" db="EMBL/GenBank/DDBJ databases">
        <title>Prokaryotic population dynamics and viral predation in marine succession experiment using metagenomics: the confinement effect.</title>
        <authorList>
            <person name="Haro-Moreno J.M."/>
            <person name="Rodriguez-Valera F."/>
            <person name="Lopez-Perez M."/>
        </authorList>
    </citation>
    <scope>NUCLEOTIDE SEQUENCE [LARGE SCALE GENOMIC DNA]</scope>
    <source>
        <strain evidence="5">MED-G159</strain>
    </source>
</reference>
<dbReference type="Proteomes" id="UP000315825">
    <property type="component" value="Unassembled WGS sequence"/>
</dbReference>
<protein>
    <recommendedName>
        <fullName evidence="4">AMP nucleosidase</fullName>
        <ecNumber evidence="3">3.2.2.4</ecNumber>
    </recommendedName>
    <alternativeName>
        <fullName evidence="4">AMP nucleosidase</fullName>
    </alternativeName>
</protein>
<dbReference type="EC" id="3.2.2.4" evidence="3"/>
<dbReference type="GO" id="GO:0009691">
    <property type="term" value="P:cytokinin biosynthetic process"/>
    <property type="evidence" value="ECO:0007669"/>
    <property type="project" value="TreeGrafter"/>
</dbReference>
<sequence length="179" mass="20347">MKSVGVFLASTIPNFDVEEDIKLFSKFVLENNLRVVYGGGKFGLMGKLYDQIRVVDQRISGITLDMFNKIGATPSNLEGVEIKGDFFSRKKALMDDSNFFFVFPGGIGTADELFDVLNHVSLGIENKNIYLFNKDGCWDGLLQWISKTVELGMIKDIPKRFYVESELPKLIERIRLNEF</sequence>
<evidence type="ECO:0000313" key="6">
    <source>
        <dbReference type="Proteomes" id="UP000315825"/>
    </source>
</evidence>
<dbReference type="GO" id="GO:0008714">
    <property type="term" value="F:AMP nucleosidase activity"/>
    <property type="evidence" value="ECO:0007669"/>
    <property type="project" value="UniProtKB-EC"/>
</dbReference>
<dbReference type="PANTHER" id="PTHR31223">
    <property type="entry name" value="LOG FAMILY PROTEIN YJL055W"/>
    <property type="match status" value="1"/>
</dbReference>
<dbReference type="EMBL" id="SHBE01000004">
    <property type="protein sequence ID" value="RZO26433.1"/>
    <property type="molecule type" value="Genomic_DNA"/>
</dbReference>
<evidence type="ECO:0000256" key="3">
    <source>
        <dbReference type="ARBA" id="ARBA00011985"/>
    </source>
</evidence>
<organism evidence="5 6">
    <name type="scientific">SAR86 cluster bacterium</name>
    <dbReference type="NCBI Taxonomy" id="2030880"/>
    <lineage>
        <taxon>Bacteria</taxon>
        <taxon>Pseudomonadati</taxon>
        <taxon>Pseudomonadota</taxon>
        <taxon>Gammaproteobacteria</taxon>
        <taxon>SAR86 cluster</taxon>
    </lineage>
</organism>
<evidence type="ECO:0000256" key="1">
    <source>
        <dbReference type="ARBA" id="ARBA00000274"/>
    </source>
</evidence>
<dbReference type="Gene3D" id="3.40.50.450">
    <property type="match status" value="1"/>
</dbReference>
<dbReference type="Pfam" id="PF03641">
    <property type="entry name" value="Lysine_decarbox"/>
    <property type="match status" value="1"/>
</dbReference>
<evidence type="ECO:0000256" key="4">
    <source>
        <dbReference type="ARBA" id="ARBA00031983"/>
    </source>
</evidence>
<proteinExistence type="inferred from homology"/>
<comment type="caution">
    <text evidence="5">The sequence shown here is derived from an EMBL/GenBank/DDBJ whole genome shotgun (WGS) entry which is preliminary data.</text>
</comment>
<evidence type="ECO:0000313" key="5">
    <source>
        <dbReference type="EMBL" id="RZO26433.1"/>
    </source>
</evidence>
<gene>
    <name evidence="5" type="ORF">EVA92_02750</name>
</gene>
<dbReference type="InterPro" id="IPR031100">
    <property type="entry name" value="LOG_fam"/>
</dbReference>
<accession>A0A520MZ28</accession>
<dbReference type="PANTHER" id="PTHR31223:SF70">
    <property type="entry name" value="LOG FAMILY PROTEIN YJL055W"/>
    <property type="match status" value="1"/>
</dbReference>
<evidence type="ECO:0000256" key="2">
    <source>
        <dbReference type="ARBA" id="ARBA00006763"/>
    </source>
</evidence>
<name>A0A520MZ28_9GAMM</name>
<comment type="similarity">
    <text evidence="2">Belongs to the LOG family.</text>
</comment>
<dbReference type="AlphaFoldDB" id="A0A520MZ28"/>
<dbReference type="SUPFAM" id="SSF102405">
    <property type="entry name" value="MCP/YpsA-like"/>
    <property type="match status" value="1"/>
</dbReference>
<comment type="catalytic activity">
    <reaction evidence="1">
        <text>AMP + H2O = D-ribose 5-phosphate + adenine</text>
        <dbReference type="Rhea" id="RHEA:20129"/>
        <dbReference type="ChEBI" id="CHEBI:15377"/>
        <dbReference type="ChEBI" id="CHEBI:16708"/>
        <dbReference type="ChEBI" id="CHEBI:78346"/>
        <dbReference type="ChEBI" id="CHEBI:456215"/>
        <dbReference type="EC" id="3.2.2.4"/>
    </reaction>
</comment>
<dbReference type="GO" id="GO:0005829">
    <property type="term" value="C:cytosol"/>
    <property type="evidence" value="ECO:0007669"/>
    <property type="project" value="TreeGrafter"/>
</dbReference>